<dbReference type="AlphaFoldDB" id="A0A2M8S250"/>
<dbReference type="EMBL" id="PHHA01000018">
    <property type="protein sequence ID" value="PJG85223.1"/>
    <property type="molecule type" value="Genomic_DNA"/>
</dbReference>
<dbReference type="RefSeq" id="WP_100289080.1">
    <property type="nucleotide sequence ID" value="NZ_PHHA01000018.1"/>
</dbReference>
<dbReference type="InterPro" id="IPR007345">
    <property type="entry name" value="Polysacch_pyruvyl_Trfase"/>
</dbReference>
<keyword evidence="3" id="KW-1185">Reference proteome</keyword>
<evidence type="ECO:0000313" key="3">
    <source>
        <dbReference type="Proteomes" id="UP000229329"/>
    </source>
</evidence>
<gene>
    <name evidence="2" type="ORF">CVP05_08170</name>
</gene>
<organism evidence="2 3">
    <name type="scientific">Conservatibacter flavescens</name>
    <dbReference type="NCBI Taxonomy" id="28161"/>
    <lineage>
        <taxon>Bacteria</taxon>
        <taxon>Pseudomonadati</taxon>
        <taxon>Pseudomonadota</taxon>
        <taxon>Gammaproteobacteria</taxon>
        <taxon>Pasteurellales</taxon>
        <taxon>Pasteurellaceae</taxon>
        <taxon>Conservatibacter</taxon>
    </lineage>
</organism>
<proteinExistence type="predicted"/>
<feature type="domain" description="Polysaccharide pyruvyl transferase" evidence="1">
    <location>
        <begin position="35"/>
        <end position="302"/>
    </location>
</feature>
<protein>
    <submittedName>
        <fullName evidence="2">Polysaccharide pyruvyl transferase</fullName>
    </submittedName>
</protein>
<evidence type="ECO:0000259" key="1">
    <source>
        <dbReference type="Pfam" id="PF04230"/>
    </source>
</evidence>
<evidence type="ECO:0000313" key="2">
    <source>
        <dbReference type="EMBL" id="PJG85223.1"/>
    </source>
</evidence>
<dbReference type="Pfam" id="PF04230">
    <property type="entry name" value="PS_pyruv_trans"/>
    <property type="match status" value="1"/>
</dbReference>
<dbReference type="GO" id="GO:0016740">
    <property type="term" value="F:transferase activity"/>
    <property type="evidence" value="ECO:0007669"/>
    <property type="project" value="UniProtKB-KW"/>
</dbReference>
<reference evidence="2 3" key="1">
    <citation type="submission" date="2017-11" db="EMBL/GenBank/DDBJ databases">
        <title>Reclassification of Bisgaard taxon 7 as Conservatibacter flavescens gen. nov., sp. nov.</title>
        <authorList>
            <person name="Christensen H."/>
        </authorList>
    </citation>
    <scope>NUCLEOTIDE SEQUENCE [LARGE SCALE GENOMIC DNA]</scope>
    <source>
        <strain evidence="2 3">7_4</strain>
    </source>
</reference>
<dbReference type="OrthoDB" id="5242601at2"/>
<name>A0A2M8S250_9PAST</name>
<accession>A0A2M8S250</accession>
<dbReference type="Proteomes" id="UP000229329">
    <property type="component" value="Unassembled WGS sequence"/>
</dbReference>
<keyword evidence="2" id="KW-0808">Transferase</keyword>
<sequence length="325" mass="38188">MNSVLTSLKHQLHKIVDLIPDKNDVLYFDYPLHLNVGDLLIYAGTEQFFRDYQIHVRLRRCFQAFDIDEVKKYVNPNTTILCHGGGNFGDLYPALQQMREALVQTFPHNRIIVLPQTAFFSNDGAMKKAAAIFAQHKHCYLFARDLPTFNLMQNFSQHVQLCPDMAHQLYGVLPVREEMQRSAVKNNKVLYFLRKDIEASHIEKNIQAQLHSDEIVKDWEDILTTKDIKIEKYYSKLAKLANKLHFTWLKNKINEQWYQYANAVITRCYTEFLRYDVVVTSRLHGHIFSCLLGIPNQVCDNSYGKNSGYYNQWTKEIDYSERYEN</sequence>
<comment type="caution">
    <text evidence="2">The sequence shown here is derived from an EMBL/GenBank/DDBJ whole genome shotgun (WGS) entry which is preliminary data.</text>
</comment>